<sequence>MTATGQRITLVLAAGLALALLQQQLLLLRPPRLLELESSSASSGPAALDLRFSRPMSRSSLVGSSSLQPQLAWMWLGESNPLRLLLLPGQTIPGPLRLLLAGVDRRNLPLGRQQWHWDPRPRLLAVMPVAGGEQLQLQRRDGSWQALTPVWPQLAQVQPLGNGAGVAVLSGDGMGSHRLWLLPLQQHNLVREPQRLSEPVAGGLQPLDDAALLFAHLSSNRRGDLLVQSSTTALDPGSTSVRTAQGRKWPLPHSASGPMQLLPEGGGVVVPELEGLTLHNLPGQPRRRQLLPGSRELSSFCPVSGRALLVRHWPDYRRSLELVEPGQPPRQLWIGSEAVLASACDRGGDRVWLVVSNWAQGSQPLMLALDRRGQLLKQRSLKGWEVEPGAPMLFDPTRQQLLLTLRSGSHAKPVLVDGSSLSLQPLAKPVRLALWLPAG</sequence>
<accession>A0A2P7MVI8</accession>
<dbReference type="EMBL" id="PXXO01000007">
    <property type="protein sequence ID" value="PSJ05212.1"/>
    <property type="molecule type" value="Genomic_DNA"/>
</dbReference>
<reference evidence="1 2" key="1">
    <citation type="journal article" date="2018" name="Environ. Microbiol.">
        <title>Ecological and genomic features of two widespread freshwater picocyanobacteria.</title>
        <authorList>
            <person name="Cabello-Yeves P.J."/>
            <person name="Picazo A."/>
            <person name="Camacho A."/>
            <person name="Callieri C."/>
            <person name="Rosselli R."/>
            <person name="Roda-Garcia J.J."/>
            <person name="Coutinho F.H."/>
            <person name="Rodriguez-Valera F."/>
        </authorList>
    </citation>
    <scope>NUCLEOTIDE SEQUENCE [LARGE SCALE GENOMIC DNA]</scope>
    <source>
        <strain evidence="1 2">Tous</strain>
    </source>
</reference>
<organism evidence="1 2">
    <name type="scientific">Cyanobium usitatum str. Tous</name>
    <dbReference type="NCBI Taxonomy" id="2116684"/>
    <lineage>
        <taxon>Bacteria</taxon>
        <taxon>Bacillati</taxon>
        <taxon>Cyanobacteriota</taxon>
        <taxon>Cyanophyceae</taxon>
        <taxon>Synechococcales</taxon>
        <taxon>Prochlorococcaceae</taxon>
        <taxon>Cyanobium</taxon>
    </lineage>
</organism>
<dbReference type="RefSeq" id="WP_106502837.1">
    <property type="nucleotide sequence ID" value="NZ_PXXO01000007.1"/>
</dbReference>
<proteinExistence type="predicted"/>
<dbReference type="Proteomes" id="UP000243002">
    <property type="component" value="Unassembled WGS sequence"/>
</dbReference>
<evidence type="ECO:0000313" key="1">
    <source>
        <dbReference type="EMBL" id="PSJ05212.1"/>
    </source>
</evidence>
<dbReference type="AlphaFoldDB" id="A0A2P7MVI8"/>
<keyword evidence="2" id="KW-1185">Reference proteome</keyword>
<evidence type="ECO:0000313" key="2">
    <source>
        <dbReference type="Proteomes" id="UP000243002"/>
    </source>
</evidence>
<name>A0A2P7MVI8_9CYAN</name>
<gene>
    <name evidence="1" type="ORF">C7K55_07715</name>
</gene>
<dbReference type="OrthoDB" id="552585at2"/>
<protein>
    <submittedName>
        <fullName evidence="1">Uncharacterized protein</fullName>
    </submittedName>
</protein>
<comment type="caution">
    <text evidence="1">The sequence shown here is derived from an EMBL/GenBank/DDBJ whole genome shotgun (WGS) entry which is preliminary data.</text>
</comment>